<gene>
    <name evidence="1" type="ORF">CEPIT_LOCUS38041</name>
</gene>
<dbReference type="Proteomes" id="UP001152523">
    <property type="component" value="Unassembled WGS sequence"/>
</dbReference>
<dbReference type="PANTHER" id="PTHR33594:SF1">
    <property type="entry name" value="HD_PDEASE DOMAIN-CONTAINING PROTEIN"/>
    <property type="match status" value="1"/>
</dbReference>
<dbReference type="EMBL" id="CAMAPF010001022">
    <property type="protein sequence ID" value="CAH9140043.1"/>
    <property type="molecule type" value="Genomic_DNA"/>
</dbReference>
<comment type="caution">
    <text evidence="1">The sequence shown here is derived from an EMBL/GenBank/DDBJ whole genome shotgun (WGS) entry which is preliminary data.</text>
</comment>
<dbReference type="PANTHER" id="PTHR33594">
    <property type="entry name" value="SUPERFAMILY HYDROLASE, PUTATIVE (AFU_ORTHOLOGUE AFUA_1G03035)-RELATED"/>
    <property type="match status" value="1"/>
</dbReference>
<evidence type="ECO:0000313" key="1">
    <source>
        <dbReference type="EMBL" id="CAH9140043.1"/>
    </source>
</evidence>
<keyword evidence="2" id="KW-1185">Reference proteome</keyword>
<organism evidence="1 2">
    <name type="scientific">Cuscuta epithymum</name>
    <dbReference type="NCBI Taxonomy" id="186058"/>
    <lineage>
        <taxon>Eukaryota</taxon>
        <taxon>Viridiplantae</taxon>
        <taxon>Streptophyta</taxon>
        <taxon>Embryophyta</taxon>
        <taxon>Tracheophyta</taxon>
        <taxon>Spermatophyta</taxon>
        <taxon>Magnoliopsida</taxon>
        <taxon>eudicotyledons</taxon>
        <taxon>Gunneridae</taxon>
        <taxon>Pentapetalae</taxon>
        <taxon>asterids</taxon>
        <taxon>lamiids</taxon>
        <taxon>Solanales</taxon>
        <taxon>Convolvulaceae</taxon>
        <taxon>Cuscuteae</taxon>
        <taxon>Cuscuta</taxon>
        <taxon>Cuscuta subgen. Cuscuta</taxon>
    </lineage>
</organism>
<dbReference type="SUPFAM" id="SSF109604">
    <property type="entry name" value="HD-domain/PDEase-like"/>
    <property type="match status" value="1"/>
</dbReference>
<proteinExistence type="predicted"/>
<reference evidence="1" key="1">
    <citation type="submission" date="2022-07" db="EMBL/GenBank/DDBJ databases">
        <authorList>
            <person name="Macas J."/>
            <person name="Novak P."/>
            <person name="Neumann P."/>
        </authorList>
    </citation>
    <scope>NUCLEOTIDE SEQUENCE</scope>
</reference>
<accession>A0AAV0FXD3</accession>
<evidence type="ECO:0000313" key="2">
    <source>
        <dbReference type="Proteomes" id="UP001152523"/>
    </source>
</evidence>
<name>A0AAV0FXD3_9ASTE</name>
<protein>
    <submittedName>
        <fullName evidence="1">Uncharacterized protein</fullName>
    </submittedName>
</protein>
<sequence>MVILKLDRRVMKFRILIEAFSVSVCQSFRSVHMMTTLRDPSEKKIVEEFLDHEEIEDSMRIDVLKIIKGMGFKAEHEGQANVIPTLEFQVVQDADRLDAIGAIGN</sequence>
<dbReference type="AlphaFoldDB" id="A0AAV0FXD3"/>
<dbReference type="Gene3D" id="1.10.3210.10">
    <property type="entry name" value="Hypothetical protein af1432"/>
    <property type="match status" value="1"/>
</dbReference>